<name>A0AAD9DUD7_9TELE</name>
<sequence length="165" mass="18475">MLEHNWESLGELVSIERYVNLQNKNYTGLTQFAQEISFLLMCLPPARKASRQEKQKANGFQMTKEDFVEISGWVKIALKRVPALESGLLGLKSSGRISISSSPRKVVHREINDSSSQMNLFLVEIYSNAQGLFLTGSSTEDFAQNLLLAALAKMQDFVQLCTLSD</sequence>
<evidence type="ECO:0000313" key="1">
    <source>
        <dbReference type="EMBL" id="KAK1792047.1"/>
    </source>
</evidence>
<comment type="caution">
    <text evidence="1">The sequence shown here is derived from an EMBL/GenBank/DDBJ whole genome shotgun (WGS) entry which is preliminary data.</text>
</comment>
<dbReference type="EMBL" id="JAROKS010000019">
    <property type="protein sequence ID" value="KAK1792047.1"/>
    <property type="molecule type" value="Genomic_DNA"/>
</dbReference>
<protein>
    <submittedName>
        <fullName evidence="1">Uncharacterized protein</fullName>
    </submittedName>
</protein>
<organism evidence="1 2">
    <name type="scientific">Electrophorus voltai</name>
    <dbReference type="NCBI Taxonomy" id="2609070"/>
    <lineage>
        <taxon>Eukaryota</taxon>
        <taxon>Metazoa</taxon>
        <taxon>Chordata</taxon>
        <taxon>Craniata</taxon>
        <taxon>Vertebrata</taxon>
        <taxon>Euteleostomi</taxon>
        <taxon>Actinopterygii</taxon>
        <taxon>Neopterygii</taxon>
        <taxon>Teleostei</taxon>
        <taxon>Ostariophysi</taxon>
        <taxon>Gymnotiformes</taxon>
        <taxon>Gymnotoidei</taxon>
        <taxon>Gymnotidae</taxon>
        <taxon>Electrophorus</taxon>
    </lineage>
</organism>
<dbReference type="AlphaFoldDB" id="A0AAD9DUD7"/>
<accession>A0AAD9DUD7</accession>
<gene>
    <name evidence="1" type="ORF">P4O66_001825</name>
</gene>
<dbReference type="Proteomes" id="UP001239994">
    <property type="component" value="Unassembled WGS sequence"/>
</dbReference>
<reference evidence="1" key="1">
    <citation type="submission" date="2023-03" db="EMBL/GenBank/DDBJ databases">
        <title>Electrophorus voltai genome.</title>
        <authorList>
            <person name="Bian C."/>
        </authorList>
    </citation>
    <scope>NUCLEOTIDE SEQUENCE</scope>
    <source>
        <strain evidence="1">CB-2022</strain>
        <tissue evidence="1">Muscle</tissue>
    </source>
</reference>
<evidence type="ECO:0000313" key="2">
    <source>
        <dbReference type="Proteomes" id="UP001239994"/>
    </source>
</evidence>
<keyword evidence="2" id="KW-1185">Reference proteome</keyword>
<proteinExistence type="predicted"/>